<comment type="caution">
    <text evidence="1">The sequence shown here is derived from an EMBL/GenBank/DDBJ whole genome shotgun (WGS) entry which is preliminary data.</text>
</comment>
<dbReference type="Proteomes" id="UP000239589">
    <property type="component" value="Unassembled WGS sequence"/>
</dbReference>
<accession>A0A2S6CXK4</accession>
<dbReference type="CDD" id="cd16382">
    <property type="entry name" value="XisI-like"/>
    <property type="match status" value="1"/>
</dbReference>
<dbReference type="InterPro" id="IPR014968">
    <property type="entry name" value="XisI"/>
</dbReference>
<evidence type="ECO:0000313" key="1">
    <source>
        <dbReference type="EMBL" id="PPJ64494.1"/>
    </source>
</evidence>
<reference evidence="1 2" key="1">
    <citation type="submission" date="2018-02" db="EMBL/GenBank/DDBJ databases">
        <title>Discovery of a pederin family compound in a non-symbiotic bloom-forming cyanobacterium.</title>
        <authorList>
            <person name="Kust A."/>
            <person name="Mares J."/>
            <person name="Jokela J."/>
            <person name="Urajova P."/>
            <person name="Hajek J."/>
            <person name="Saurav K."/>
            <person name="Voracova K."/>
            <person name="Fewer D.P."/>
            <person name="Haapaniemi E."/>
            <person name="Permi P."/>
            <person name="Rehakova K."/>
            <person name="Sivonen K."/>
            <person name="Hrouzek P."/>
        </authorList>
    </citation>
    <scope>NUCLEOTIDE SEQUENCE [LARGE SCALE GENOMIC DNA]</scope>
    <source>
        <strain evidence="1 2">CHARLIE-1</strain>
    </source>
</reference>
<dbReference type="OrthoDB" id="467081at2"/>
<dbReference type="AlphaFoldDB" id="A0A2S6CXK4"/>
<organism evidence="1 2">
    <name type="scientific">Cuspidothrix issatschenkoi CHARLIE-1</name>
    <dbReference type="NCBI Taxonomy" id="2052836"/>
    <lineage>
        <taxon>Bacteria</taxon>
        <taxon>Bacillati</taxon>
        <taxon>Cyanobacteriota</taxon>
        <taxon>Cyanophyceae</taxon>
        <taxon>Nostocales</taxon>
        <taxon>Aphanizomenonaceae</taxon>
        <taxon>Cuspidothrix</taxon>
    </lineage>
</organism>
<name>A0A2S6CXK4_9CYAN</name>
<evidence type="ECO:0000313" key="2">
    <source>
        <dbReference type="Proteomes" id="UP000239589"/>
    </source>
</evidence>
<keyword evidence="2" id="KW-1185">Reference proteome</keyword>
<dbReference type="EMBL" id="PGEM01000026">
    <property type="protein sequence ID" value="PPJ64494.1"/>
    <property type="molecule type" value="Genomic_DNA"/>
</dbReference>
<dbReference type="Gene3D" id="3.30.310.110">
    <property type="entry name" value="XisI-like"/>
    <property type="match status" value="1"/>
</dbReference>
<sequence>MDRIETYRNMIRNALKSYLDISYANANIRNRAAFDSESDQYLIISEGWAEKKHLHSCLIHIEIINGKVWIQCDNTEYGVANELMQSGIPKEDIVLGFHEPNVRQYTGFAVA</sequence>
<gene>
    <name evidence="1" type="ORF">CUN59_04490</name>
</gene>
<dbReference type="SUPFAM" id="SSF143847">
    <property type="entry name" value="XisI-like"/>
    <property type="match status" value="1"/>
</dbReference>
<dbReference type="InterPro" id="IPR035943">
    <property type="entry name" value="XisI-like_sf"/>
</dbReference>
<proteinExistence type="predicted"/>
<protein>
    <submittedName>
        <fullName evidence="1">XisI protein</fullName>
    </submittedName>
</protein>
<dbReference type="Pfam" id="PF08869">
    <property type="entry name" value="XisI"/>
    <property type="match status" value="1"/>
</dbReference>